<dbReference type="SUPFAM" id="SSF55846">
    <property type="entry name" value="N-acetylmuramoyl-L-alanine amidase-like"/>
    <property type="match status" value="1"/>
</dbReference>
<evidence type="ECO:0000313" key="3">
    <source>
        <dbReference type="Proteomes" id="UP000464865"/>
    </source>
</evidence>
<protein>
    <submittedName>
        <fullName evidence="2">N-acetylmuramoyl-L-alanine amidase</fullName>
    </submittedName>
</protein>
<feature type="domain" description="N-acetylmuramoyl-L-alanine amidase" evidence="1">
    <location>
        <begin position="16"/>
        <end position="133"/>
    </location>
</feature>
<proteinExistence type="predicted"/>
<dbReference type="RefSeq" id="WP_164056294.1">
    <property type="nucleotide sequence ID" value="NZ_CP048632.1"/>
</dbReference>
<dbReference type="InterPro" id="IPR036505">
    <property type="entry name" value="Amidase/PGRP_sf"/>
</dbReference>
<dbReference type="AlphaFoldDB" id="A0A7L5BH68"/>
<name>A0A7L5BH68_9HYPH</name>
<reference evidence="2 3" key="1">
    <citation type="submission" date="2020-02" db="EMBL/GenBank/DDBJ databases">
        <title>Plant-Promoting Endophytic Bacterium Rhizobium oryzihabitans sp. nov., Isolated from the Root of Rice.</title>
        <authorList>
            <person name="zhao J."/>
            <person name="Zhang G."/>
        </authorList>
    </citation>
    <scope>NUCLEOTIDE SEQUENCE [LARGE SCALE GENOMIC DNA]</scope>
    <source>
        <strain evidence="2 3">M15</strain>
    </source>
</reference>
<dbReference type="CDD" id="cd06583">
    <property type="entry name" value="PGRP"/>
    <property type="match status" value="1"/>
</dbReference>
<gene>
    <name evidence="2" type="ORF">G3A56_09045</name>
</gene>
<evidence type="ECO:0000259" key="1">
    <source>
        <dbReference type="Pfam" id="PF01510"/>
    </source>
</evidence>
<organism evidence="2 3">
    <name type="scientific">Rhizobium oryzihabitans</name>
    <dbReference type="NCBI Taxonomy" id="2267833"/>
    <lineage>
        <taxon>Bacteria</taxon>
        <taxon>Pseudomonadati</taxon>
        <taxon>Pseudomonadota</taxon>
        <taxon>Alphaproteobacteria</taxon>
        <taxon>Hyphomicrobiales</taxon>
        <taxon>Rhizobiaceae</taxon>
        <taxon>Rhizobium/Agrobacterium group</taxon>
        <taxon>Rhizobium</taxon>
    </lineage>
</organism>
<dbReference type="InterPro" id="IPR002502">
    <property type="entry name" value="Amidase_domain"/>
</dbReference>
<dbReference type="GO" id="GO:0009253">
    <property type="term" value="P:peptidoglycan catabolic process"/>
    <property type="evidence" value="ECO:0007669"/>
    <property type="project" value="InterPro"/>
</dbReference>
<dbReference type="Proteomes" id="UP000464865">
    <property type="component" value="Chromosome M15-11"/>
</dbReference>
<evidence type="ECO:0000313" key="2">
    <source>
        <dbReference type="EMBL" id="QIB38116.1"/>
    </source>
</evidence>
<accession>A0A7L5BH68</accession>
<dbReference type="GO" id="GO:0008745">
    <property type="term" value="F:N-acetylmuramoyl-L-alanine amidase activity"/>
    <property type="evidence" value="ECO:0007669"/>
    <property type="project" value="InterPro"/>
</dbReference>
<keyword evidence="3" id="KW-1185">Reference proteome</keyword>
<dbReference type="EMBL" id="CP048632">
    <property type="protein sequence ID" value="QIB38116.1"/>
    <property type="molecule type" value="Genomic_DNA"/>
</dbReference>
<dbReference type="Pfam" id="PF01510">
    <property type="entry name" value="Amidase_2"/>
    <property type="match status" value="1"/>
</dbReference>
<dbReference type="Gene3D" id="3.40.80.10">
    <property type="entry name" value="Peptidoglycan recognition protein-like"/>
    <property type="match status" value="1"/>
</dbReference>
<sequence>MTYKLPLEWLQPVKMARIIVHWSAGAYRASDLDKEHYHFIIEGTGNVVRGDHTIADNVNTADDNYAAHTRGCNTGSIGVSFASMAGAIESPFNPGKFPLTEAQWARGMEVVAHLASFYKIPVTDKTVLTHAEVQPNLGIVQRGKWDITRLPFDASLVGAKACGDKMRRDVKARM</sequence>
<dbReference type="KEGG" id="roy:G3A56_09045"/>